<proteinExistence type="inferred from homology"/>
<dbReference type="PANTHER" id="PTHR10884">
    <property type="entry name" value="NADH DEHYDROGENASE UBIQUINONE IRON-SULFUR PROTEIN 3"/>
    <property type="match status" value="1"/>
</dbReference>
<comment type="similarity">
    <text evidence="1">Belongs to the complex I 30 kDa subunit family.</text>
</comment>
<gene>
    <name evidence="3" type="ORF">H8E79_04085</name>
</gene>
<feature type="domain" description="NADH:ubiquinone oxidoreductase 30kDa subunit" evidence="2">
    <location>
        <begin position="63"/>
        <end position="176"/>
    </location>
</feature>
<sequence>MIIQTIKQSLVELFPPVEAAPAPVAEETAEDEGAKKAPAKAEPRVNGVITCDYNATGYHLDAQVDPDQLLDAVSRIDAAGFFIESITGVDWLKENQLEVVYDFARYDFDLCRVVIRTRVDRAISEVPTITGIYSGANWHERETHDFFGIKFTGHPHLVPLLLPEDADFHPLLKDFKA</sequence>
<dbReference type="Pfam" id="PF00329">
    <property type="entry name" value="Complex1_30kDa"/>
    <property type="match status" value="1"/>
</dbReference>
<dbReference type="GO" id="GO:0008137">
    <property type="term" value="F:NADH dehydrogenase (ubiquinone) activity"/>
    <property type="evidence" value="ECO:0007669"/>
    <property type="project" value="InterPro"/>
</dbReference>
<dbReference type="AlphaFoldDB" id="A0A8J6NAT1"/>
<dbReference type="InterPro" id="IPR037232">
    <property type="entry name" value="NADH_quin_OxRdtase_su_C/D-like"/>
</dbReference>
<dbReference type="Proteomes" id="UP000599024">
    <property type="component" value="Unassembled WGS sequence"/>
</dbReference>
<dbReference type="SUPFAM" id="SSF143243">
    <property type="entry name" value="Nqo5-like"/>
    <property type="match status" value="1"/>
</dbReference>
<dbReference type="InterPro" id="IPR001268">
    <property type="entry name" value="NADH_UbQ_OxRdtase_30kDa_su"/>
</dbReference>
<accession>A0A8J6NAT1</accession>
<protein>
    <submittedName>
        <fullName evidence="3">NADH-quinone oxidoreductase subunit C</fullName>
    </submittedName>
</protein>
<evidence type="ECO:0000313" key="4">
    <source>
        <dbReference type="Proteomes" id="UP000599024"/>
    </source>
</evidence>
<organism evidence="3 4">
    <name type="scientific">Candidatus Desulfatifera sulfidica</name>
    <dbReference type="NCBI Taxonomy" id="2841691"/>
    <lineage>
        <taxon>Bacteria</taxon>
        <taxon>Pseudomonadati</taxon>
        <taxon>Thermodesulfobacteriota</taxon>
        <taxon>Desulfobulbia</taxon>
        <taxon>Desulfobulbales</taxon>
        <taxon>Desulfobulbaceae</taxon>
        <taxon>Candidatus Desulfatifera</taxon>
    </lineage>
</organism>
<name>A0A8J6NAT1_9BACT</name>
<evidence type="ECO:0000313" key="3">
    <source>
        <dbReference type="EMBL" id="MBC8208331.1"/>
    </source>
</evidence>
<dbReference type="Gene3D" id="3.30.460.80">
    <property type="entry name" value="NADH:ubiquinone oxidoreductase, 30kDa subunit"/>
    <property type="match status" value="1"/>
</dbReference>
<evidence type="ECO:0000256" key="1">
    <source>
        <dbReference type="ARBA" id="ARBA00007569"/>
    </source>
</evidence>
<dbReference type="EMBL" id="JACNLK010000033">
    <property type="protein sequence ID" value="MBC8208331.1"/>
    <property type="molecule type" value="Genomic_DNA"/>
</dbReference>
<dbReference type="PANTHER" id="PTHR10884:SF14">
    <property type="entry name" value="NADH DEHYDROGENASE [UBIQUINONE] IRON-SULFUR PROTEIN 3, MITOCHONDRIAL"/>
    <property type="match status" value="1"/>
</dbReference>
<evidence type="ECO:0000259" key="2">
    <source>
        <dbReference type="Pfam" id="PF00329"/>
    </source>
</evidence>
<reference evidence="3 4" key="1">
    <citation type="submission" date="2020-08" db="EMBL/GenBank/DDBJ databases">
        <title>Bridging the membrane lipid divide: bacteria of the FCB group superphylum have the potential to synthesize archaeal ether lipids.</title>
        <authorList>
            <person name="Villanueva L."/>
            <person name="Von Meijenfeldt F.A.B."/>
            <person name="Westbye A.B."/>
            <person name="Yadav S."/>
            <person name="Hopmans E.C."/>
            <person name="Dutilh B.E."/>
            <person name="Sinninghe Damste J.S."/>
        </authorList>
    </citation>
    <scope>NUCLEOTIDE SEQUENCE [LARGE SCALE GENOMIC DNA]</scope>
    <source>
        <strain evidence="3">NIOZ-UU81</strain>
    </source>
</reference>
<comment type="caution">
    <text evidence="3">The sequence shown here is derived from an EMBL/GenBank/DDBJ whole genome shotgun (WGS) entry which is preliminary data.</text>
</comment>